<dbReference type="EMBL" id="MRZV01001002">
    <property type="protein sequence ID" value="PIK41623.1"/>
    <property type="molecule type" value="Genomic_DNA"/>
</dbReference>
<gene>
    <name evidence="1" type="ORF">BSL78_21512</name>
</gene>
<organism evidence="1 2">
    <name type="scientific">Stichopus japonicus</name>
    <name type="common">Sea cucumber</name>
    <dbReference type="NCBI Taxonomy" id="307972"/>
    <lineage>
        <taxon>Eukaryota</taxon>
        <taxon>Metazoa</taxon>
        <taxon>Echinodermata</taxon>
        <taxon>Eleutherozoa</taxon>
        <taxon>Echinozoa</taxon>
        <taxon>Holothuroidea</taxon>
        <taxon>Aspidochirotacea</taxon>
        <taxon>Aspidochirotida</taxon>
        <taxon>Stichopodidae</taxon>
        <taxon>Apostichopus</taxon>
    </lineage>
</organism>
<name>A0A2G8K0W6_STIJA</name>
<protein>
    <submittedName>
        <fullName evidence="1">Uncharacterized protein</fullName>
    </submittedName>
</protein>
<dbReference type="Proteomes" id="UP000230750">
    <property type="component" value="Unassembled WGS sequence"/>
</dbReference>
<sequence length="219" mass="25439">MRLQAEEAMPQHDEMPTADFSNVMRYRQHWTRCISNTMTLLALSRTRRGKSPGETSSDYLKQLRNMMRCLQQVNCQHDDTLSSVFDQSRQISCRGKFLGEISSNQSKQILNMMRCLKQVNSQHDDTLSSVFDQSRQISRRGKSPGEMSSNYIKKILNMMRCLQQVNCQHDDMCLQPEQANLRHDWCTKHQQIRQILQHGQTLLRLEQAKSSCTLTAIGK</sequence>
<dbReference type="AlphaFoldDB" id="A0A2G8K0W6"/>
<proteinExistence type="predicted"/>
<evidence type="ECO:0000313" key="1">
    <source>
        <dbReference type="EMBL" id="PIK41623.1"/>
    </source>
</evidence>
<evidence type="ECO:0000313" key="2">
    <source>
        <dbReference type="Proteomes" id="UP000230750"/>
    </source>
</evidence>
<keyword evidence="2" id="KW-1185">Reference proteome</keyword>
<reference evidence="1 2" key="1">
    <citation type="journal article" date="2017" name="PLoS Biol.">
        <title>The sea cucumber genome provides insights into morphological evolution and visceral regeneration.</title>
        <authorList>
            <person name="Zhang X."/>
            <person name="Sun L."/>
            <person name="Yuan J."/>
            <person name="Sun Y."/>
            <person name="Gao Y."/>
            <person name="Zhang L."/>
            <person name="Li S."/>
            <person name="Dai H."/>
            <person name="Hamel J.F."/>
            <person name="Liu C."/>
            <person name="Yu Y."/>
            <person name="Liu S."/>
            <person name="Lin W."/>
            <person name="Guo K."/>
            <person name="Jin S."/>
            <person name="Xu P."/>
            <person name="Storey K.B."/>
            <person name="Huan P."/>
            <person name="Zhang T."/>
            <person name="Zhou Y."/>
            <person name="Zhang J."/>
            <person name="Lin C."/>
            <person name="Li X."/>
            <person name="Xing L."/>
            <person name="Huo D."/>
            <person name="Sun M."/>
            <person name="Wang L."/>
            <person name="Mercier A."/>
            <person name="Li F."/>
            <person name="Yang H."/>
            <person name="Xiang J."/>
        </authorList>
    </citation>
    <scope>NUCLEOTIDE SEQUENCE [LARGE SCALE GENOMIC DNA]</scope>
    <source>
        <strain evidence="1">Shaxun</strain>
        <tissue evidence="1">Muscle</tissue>
    </source>
</reference>
<comment type="caution">
    <text evidence="1">The sequence shown here is derived from an EMBL/GenBank/DDBJ whole genome shotgun (WGS) entry which is preliminary data.</text>
</comment>
<accession>A0A2G8K0W6</accession>